<evidence type="ECO:0000313" key="1">
    <source>
        <dbReference type="EMBL" id="MPC72540.1"/>
    </source>
</evidence>
<organism evidence="1 2">
    <name type="scientific">Portunus trituberculatus</name>
    <name type="common">Swimming crab</name>
    <name type="synonym">Neptunus trituberculatus</name>
    <dbReference type="NCBI Taxonomy" id="210409"/>
    <lineage>
        <taxon>Eukaryota</taxon>
        <taxon>Metazoa</taxon>
        <taxon>Ecdysozoa</taxon>
        <taxon>Arthropoda</taxon>
        <taxon>Crustacea</taxon>
        <taxon>Multicrustacea</taxon>
        <taxon>Malacostraca</taxon>
        <taxon>Eumalacostraca</taxon>
        <taxon>Eucarida</taxon>
        <taxon>Decapoda</taxon>
        <taxon>Pleocyemata</taxon>
        <taxon>Brachyura</taxon>
        <taxon>Eubrachyura</taxon>
        <taxon>Portunoidea</taxon>
        <taxon>Portunidae</taxon>
        <taxon>Portuninae</taxon>
        <taxon>Portunus</taxon>
    </lineage>
</organism>
<protein>
    <submittedName>
        <fullName evidence="1">Uncharacterized protein</fullName>
    </submittedName>
</protein>
<evidence type="ECO:0000313" key="2">
    <source>
        <dbReference type="Proteomes" id="UP000324222"/>
    </source>
</evidence>
<proteinExistence type="predicted"/>
<dbReference type="EMBL" id="VSRR010034920">
    <property type="protein sequence ID" value="MPC72540.1"/>
    <property type="molecule type" value="Genomic_DNA"/>
</dbReference>
<dbReference type="AlphaFoldDB" id="A0A5B7HJA5"/>
<dbReference type="Proteomes" id="UP000324222">
    <property type="component" value="Unassembled WGS sequence"/>
</dbReference>
<reference evidence="1 2" key="1">
    <citation type="submission" date="2019-05" db="EMBL/GenBank/DDBJ databases">
        <title>Another draft genome of Portunus trituberculatus and its Hox gene families provides insights of decapod evolution.</title>
        <authorList>
            <person name="Jeong J.-H."/>
            <person name="Song I."/>
            <person name="Kim S."/>
            <person name="Choi T."/>
            <person name="Kim D."/>
            <person name="Ryu S."/>
            <person name="Kim W."/>
        </authorList>
    </citation>
    <scope>NUCLEOTIDE SEQUENCE [LARGE SCALE GENOMIC DNA]</scope>
    <source>
        <tissue evidence="1">Muscle</tissue>
    </source>
</reference>
<comment type="caution">
    <text evidence="1">The sequence shown here is derived from an EMBL/GenBank/DDBJ whole genome shotgun (WGS) entry which is preliminary data.</text>
</comment>
<sequence>MLRNVSEYSHIPENRTRRTSQADIMQVLFELTQRDLPVYCCPGGTTRVRSLAWVVRSQALGPP</sequence>
<accession>A0A5B7HJA5</accession>
<gene>
    <name evidence="1" type="ORF">E2C01_066851</name>
</gene>
<name>A0A5B7HJA5_PORTR</name>
<keyword evidence="2" id="KW-1185">Reference proteome</keyword>